<dbReference type="NCBIfam" id="TIGR01498">
    <property type="entry name" value="folK"/>
    <property type="match status" value="1"/>
</dbReference>
<evidence type="ECO:0000313" key="15">
    <source>
        <dbReference type="Proteomes" id="UP000584642"/>
    </source>
</evidence>
<dbReference type="EC" id="2.7.6.3" evidence="3"/>
<dbReference type="Pfam" id="PF01288">
    <property type="entry name" value="HPPK"/>
    <property type="match status" value="1"/>
</dbReference>
<sequence length="175" mass="18943">MTIVHLALGSNLGDRGANLEVAIHALAARVWIDDLSAVYETAPMYVTDQPAFLNMAIRGRTDLAPIDLLRFVKRVEASLGRAGDGQRFGPRPIDVDILLYGDSQVALPELEIPHPRLAERAFVLRPLADLGPQLRHPVLDRSVEELLAAVPGKDTVRLHAARLNGLASAPLAQAV</sequence>
<dbReference type="InterPro" id="IPR035907">
    <property type="entry name" value="Hppk_sf"/>
</dbReference>
<dbReference type="GO" id="GO:0003848">
    <property type="term" value="F:2-amino-4-hydroxy-6-hydroxymethyldihydropteridine diphosphokinase activity"/>
    <property type="evidence" value="ECO:0007669"/>
    <property type="project" value="UniProtKB-EC"/>
</dbReference>
<keyword evidence="5 14" id="KW-0808">Transferase</keyword>
<dbReference type="SUPFAM" id="SSF55083">
    <property type="entry name" value="6-hydroxymethyl-7,8-dihydropterin pyrophosphokinase, HPPK"/>
    <property type="match status" value="1"/>
</dbReference>
<keyword evidence="8" id="KW-0067">ATP-binding</keyword>
<comment type="caution">
    <text evidence="14">The sequence shown here is derived from an EMBL/GenBank/DDBJ whole genome shotgun (WGS) entry which is preliminary data.</text>
</comment>
<evidence type="ECO:0000313" key="14">
    <source>
        <dbReference type="EMBL" id="NYZ18135.1"/>
    </source>
</evidence>
<dbReference type="Proteomes" id="UP000584642">
    <property type="component" value="Unassembled WGS sequence"/>
</dbReference>
<dbReference type="CDD" id="cd00483">
    <property type="entry name" value="HPPK"/>
    <property type="match status" value="1"/>
</dbReference>
<gene>
    <name evidence="14" type="primary">folK</name>
    <name evidence="14" type="ORF">HND93_00305</name>
</gene>
<comment type="similarity">
    <text evidence="2">Belongs to the HPPK family.</text>
</comment>
<evidence type="ECO:0000256" key="2">
    <source>
        <dbReference type="ARBA" id="ARBA00005810"/>
    </source>
</evidence>
<evidence type="ECO:0000256" key="8">
    <source>
        <dbReference type="ARBA" id="ARBA00022840"/>
    </source>
</evidence>
<evidence type="ECO:0000256" key="1">
    <source>
        <dbReference type="ARBA" id="ARBA00005051"/>
    </source>
</evidence>
<accession>A0ABX2T1E4</accession>
<dbReference type="PANTHER" id="PTHR43071">
    <property type="entry name" value="2-AMINO-4-HYDROXY-6-HYDROXYMETHYLDIHYDROPTERIDINE PYROPHOSPHOKINASE"/>
    <property type="match status" value="1"/>
</dbReference>
<evidence type="ECO:0000256" key="3">
    <source>
        <dbReference type="ARBA" id="ARBA00013253"/>
    </source>
</evidence>
<proteinExistence type="inferred from homology"/>
<reference evidence="14 15" key="1">
    <citation type="submission" date="2020-05" db="EMBL/GenBank/DDBJ databases">
        <title>Azospirillum oleiclasticum sp. nov, a nitrogen-fixing and heavy crude oil-emulsifying bacterium isolated from the crude oil of Yumen Oilfield.</title>
        <authorList>
            <person name="Wu D."/>
            <person name="Cai M."/>
            <person name="Zhang X."/>
        </authorList>
    </citation>
    <scope>NUCLEOTIDE SEQUENCE [LARGE SCALE GENOMIC DNA]</scope>
    <source>
        <strain evidence="14 15">ROY-1-1-2</strain>
    </source>
</reference>
<keyword evidence="6" id="KW-0547">Nucleotide-binding</keyword>
<evidence type="ECO:0000256" key="10">
    <source>
        <dbReference type="ARBA" id="ARBA00029409"/>
    </source>
</evidence>
<keyword evidence="9" id="KW-0289">Folate biosynthesis</keyword>
<feature type="domain" description="7,8-dihydro-6-hydroxymethylpterin-pyrophosphokinase" evidence="13">
    <location>
        <begin position="87"/>
        <end position="98"/>
    </location>
</feature>
<dbReference type="EMBL" id="JABFDB010000001">
    <property type="protein sequence ID" value="NYZ18135.1"/>
    <property type="molecule type" value="Genomic_DNA"/>
</dbReference>
<evidence type="ECO:0000256" key="12">
    <source>
        <dbReference type="ARBA" id="ARBA00033413"/>
    </source>
</evidence>
<comment type="pathway">
    <text evidence="1">Cofactor biosynthesis; tetrahydrofolate biosynthesis; 2-amino-4-hydroxy-6-hydroxymethyl-7,8-dihydropteridine diphosphate from 7,8-dihydroneopterin triphosphate: step 4/4.</text>
</comment>
<evidence type="ECO:0000256" key="7">
    <source>
        <dbReference type="ARBA" id="ARBA00022777"/>
    </source>
</evidence>
<evidence type="ECO:0000256" key="11">
    <source>
        <dbReference type="ARBA" id="ARBA00029766"/>
    </source>
</evidence>
<evidence type="ECO:0000256" key="5">
    <source>
        <dbReference type="ARBA" id="ARBA00022679"/>
    </source>
</evidence>
<evidence type="ECO:0000256" key="6">
    <source>
        <dbReference type="ARBA" id="ARBA00022741"/>
    </source>
</evidence>
<keyword evidence="7" id="KW-0418">Kinase</keyword>
<protein>
    <recommendedName>
        <fullName evidence="4">2-amino-4-hydroxy-6-hydroxymethyldihydropteridine pyrophosphokinase</fullName>
        <ecNumber evidence="3">2.7.6.3</ecNumber>
    </recommendedName>
    <alternativeName>
        <fullName evidence="11">6-hydroxymethyl-7,8-dihydropterin pyrophosphokinase</fullName>
    </alternativeName>
    <alternativeName>
        <fullName evidence="12">7,8-dihydro-6-hydroxymethylpterin-pyrophosphokinase</fullName>
    </alternativeName>
</protein>
<evidence type="ECO:0000256" key="9">
    <source>
        <dbReference type="ARBA" id="ARBA00022909"/>
    </source>
</evidence>
<comment type="function">
    <text evidence="10">Catalyzes the transfer of pyrophosphate from adenosine triphosphate (ATP) to 6-hydroxymethyl-7,8-dihydropterin, an enzymatic step in folate biosynthesis pathway.</text>
</comment>
<dbReference type="Gene3D" id="3.30.70.560">
    <property type="entry name" value="7,8-Dihydro-6-hydroxymethylpterin-pyrophosphokinase HPPK"/>
    <property type="match status" value="1"/>
</dbReference>
<keyword evidence="15" id="KW-1185">Reference proteome</keyword>
<evidence type="ECO:0000259" key="13">
    <source>
        <dbReference type="PROSITE" id="PS00794"/>
    </source>
</evidence>
<evidence type="ECO:0000256" key="4">
    <source>
        <dbReference type="ARBA" id="ARBA00016218"/>
    </source>
</evidence>
<dbReference type="PROSITE" id="PS00794">
    <property type="entry name" value="HPPK"/>
    <property type="match status" value="1"/>
</dbReference>
<dbReference type="PANTHER" id="PTHR43071:SF1">
    <property type="entry name" value="2-AMINO-4-HYDROXY-6-HYDROXYMETHYLDIHYDROPTERIDINE PYROPHOSPHOKINASE"/>
    <property type="match status" value="1"/>
</dbReference>
<organism evidence="14 15">
    <name type="scientific">Azospirillum oleiclasticum</name>
    <dbReference type="NCBI Taxonomy" id="2735135"/>
    <lineage>
        <taxon>Bacteria</taxon>
        <taxon>Pseudomonadati</taxon>
        <taxon>Pseudomonadota</taxon>
        <taxon>Alphaproteobacteria</taxon>
        <taxon>Rhodospirillales</taxon>
        <taxon>Azospirillaceae</taxon>
        <taxon>Azospirillum</taxon>
    </lineage>
</organism>
<name>A0ABX2T1E4_9PROT</name>
<dbReference type="RefSeq" id="WP_180279904.1">
    <property type="nucleotide sequence ID" value="NZ_JABFDB010000001.1"/>
</dbReference>
<dbReference type="InterPro" id="IPR000550">
    <property type="entry name" value="Hppk"/>
</dbReference>